<dbReference type="AlphaFoldDB" id="A0A9W7AA04"/>
<dbReference type="Proteomes" id="UP001162640">
    <property type="component" value="Unassembled WGS sequence"/>
</dbReference>
<protein>
    <recommendedName>
        <fullName evidence="2">BRCT domain-containing protein</fullName>
    </recommendedName>
</protein>
<dbReference type="InterPro" id="IPR036420">
    <property type="entry name" value="BRCT_dom_sf"/>
</dbReference>
<name>A0A9W7AA04_9STRA</name>
<feature type="region of interest" description="Disordered" evidence="1">
    <location>
        <begin position="56"/>
        <end position="76"/>
    </location>
</feature>
<evidence type="ECO:0000313" key="3">
    <source>
        <dbReference type="EMBL" id="GMH64569.1"/>
    </source>
</evidence>
<sequence length="252" mass="28321">MEAMSDDAKLNAQPYPTKKKKQKRKRGSSSSKPKTEIVSRIFNNYSFALSTIDTEKQFEENKRKRSKHWDKDGKLIPEPEAEAEPEAGSPSASPLAPTQQNFQSLSSLLLSNGCLRIIETISPKSLHCLITTSSARSSLTQKIRKSYKRNVKIVDVAWVDECLKMNKVVPLEPYRCESRVKNAIEQKEKEKQNEVVDVQFVEEAEDEGWSAPISFGCSCVCHENHAPGTLTDCAWCPHDTCSINLNLCRTTA</sequence>
<evidence type="ECO:0000259" key="2">
    <source>
        <dbReference type="PROSITE" id="PS50172"/>
    </source>
</evidence>
<organism evidence="3 4">
    <name type="scientific">Triparma laevis f. inornata</name>
    <dbReference type="NCBI Taxonomy" id="1714386"/>
    <lineage>
        <taxon>Eukaryota</taxon>
        <taxon>Sar</taxon>
        <taxon>Stramenopiles</taxon>
        <taxon>Ochrophyta</taxon>
        <taxon>Bolidophyceae</taxon>
        <taxon>Parmales</taxon>
        <taxon>Triparmaceae</taxon>
        <taxon>Triparma</taxon>
    </lineage>
</organism>
<proteinExistence type="predicted"/>
<feature type="compositionally biased region" description="Basic residues" evidence="1">
    <location>
        <begin position="17"/>
        <end position="27"/>
    </location>
</feature>
<dbReference type="SUPFAM" id="SSF52113">
    <property type="entry name" value="BRCT domain"/>
    <property type="match status" value="1"/>
</dbReference>
<reference evidence="4" key="1">
    <citation type="journal article" date="2023" name="Commun. Biol.">
        <title>Genome analysis of Parmales, the sister group of diatoms, reveals the evolutionary specialization of diatoms from phago-mixotrophs to photoautotrophs.</title>
        <authorList>
            <person name="Ban H."/>
            <person name="Sato S."/>
            <person name="Yoshikawa S."/>
            <person name="Yamada K."/>
            <person name="Nakamura Y."/>
            <person name="Ichinomiya M."/>
            <person name="Sato N."/>
            <person name="Blanc-Mathieu R."/>
            <person name="Endo H."/>
            <person name="Kuwata A."/>
            <person name="Ogata H."/>
        </authorList>
    </citation>
    <scope>NUCLEOTIDE SEQUENCE [LARGE SCALE GENOMIC DNA]</scope>
</reference>
<feature type="region of interest" description="Disordered" evidence="1">
    <location>
        <begin position="1"/>
        <end position="36"/>
    </location>
</feature>
<dbReference type="PROSITE" id="PS50172">
    <property type="entry name" value="BRCT"/>
    <property type="match status" value="1"/>
</dbReference>
<evidence type="ECO:0000313" key="4">
    <source>
        <dbReference type="Proteomes" id="UP001162640"/>
    </source>
</evidence>
<feature type="domain" description="BRCT" evidence="2">
    <location>
        <begin position="116"/>
        <end position="176"/>
    </location>
</feature>
<dbReference type="InterPro" id="IPR001357">
    <property type="entry name" value="BRCT_dom"/>
</dbReference>
<accession>A0A9W7AA04</accession>
<evidence type="ECO:0000256" key="1">
    <source>
        <dbReference type="SAM" id="MobiDB-lite"/>
    </source>
</evidence>
<dbReference type="Gene3D" id="3.40.50.10190">
    <property type="entry name" value="BRCT domain"/>
    <property type="match status" value="1"/>
</dbReference>
<comment type="caution">
    <text evidence="3">The sequence shown here is derived from an EMBL/GenBank/DDBJ whole genome shotgun (WGS) entry which is preliminary data.</text>
</comment>
<gene>
    <name evidence="3" type="ORF">TL16_g03990</name>
</gene>
<dbReference type="EMBL" id="BLQM01000108">
    <property type="protein sequence ID" value="GMH64569.1"/>
    <property type="molecule type" value="Genomic_DNA"/>
</dbReference>